<dbReference type="EMBL" id="JACYNR010000038">
    <property type="protein sequence ID" value="MBD8129155.1"/>
    <property type="molecule type" value="Genomic_DNA"/>
</dbReference>
<accession>A0ACC5PVL6</accession>
<comment type="caution">
    <text evidence="1">The sequence shown here is derived from an EMBL/GenBank/DDBJ whole genome shotgun (WGS) entry which is preliminary data.</text>
</comment>
<proteinExistence type="predicted"/>
<sequence length="360" mass="40081">MSTDPFETAPWNFPISNRRTLSCLSLQVTITDPQTLRVRLAISLCKSLMQLNYREMREMTNLLNPLNYNDSLELANSLDLLNSVVQTESGEHVQYSGSPEHYLYSGSANILVGCIDENQNTGDLSDLRNEKGSTANAALWYHSPDDIGSVHYKIVVVQKKNYKSFVGQPMGSSFAFLRCRRLISPSIAEEINCPVLSPGSLTCSMPAMRSCAIRAVTDCDLAFFGPVAIHLSYNSWCKTIYTDLFLLKGLTCKTPDCYCLSYTLGVLKVDLAKPGSVTSTYRASNHNVTRTYTMAYSHSTQTHPEKHLWRFLALDRADMNAIPRRVSVEAPTEHDARLVLAPYFILSLAARLPAQGVCNV</sequence>
<gene>
    <name evidence="1" type="ORF">IFT41_23960</name>
</gene>
<protein>
    <submittedName>
        <fullName evidence="1">Host cell division inhibitor Icd-like protein</fullName>
    </submittedName>
</protein>
<evidence type="ECO:0000313" key="1">
    <source>
        <dbReference type="EMBL" id="MBD8129155.1"/>
    </source>
</evidence>
<name>A0ACC5PVL6_ENTAG</name>
<reference evidence="1 2" key="1">
    <citation type="journal article" date="2020" name="FEMS Microbiol. Ecol.">
        <title>Temporal dynamics of bacterial communities during seed development and maturation.</title>
        <authorList>
            <person name="Chesneau G."/>
            <person name="Torres-Cortes G."/>
            <person name="Briand M."/>
            <person name="Darrasse A."/>
            <person name="Preveaux A."/>
            <person name="Marais C."/>
            <person name="Jacques M.A."/>
            <person name="Shade A."/>
            <person name="Barret M."/>
        </authorList>
    </citation>
    <scope>NUCLEOTIDE SEQUENCE [LARGE SCALE GENOMIC DNA]</scope>
    <source>
        <strain evidence="1 2">CFBP13709</strain>
    </source>
</reference>
<organism evidence="1 2">
    <name type="scientific">Enterobacter agglomerans</name>
    <name type="common">Erwinia herbicola</name>
    <name type="synonym">Pantoea agglomerans</name>
    <dbReference type="NCBI Taxonomy" id="549"/>
    <lineage>
        <taxon>Bacteria</taxon>
        <taxon>Pseudomonadati</taxon>
        <taxon>Pseudomonadota</taxon>
        <taxon>Gammaproteobacteria</taxon>
        <taxon>Enterobacterales</taxon>
        <taxon>Erwiniaceae</taxon>
        <taxon>Pantoea</taxon>
        <taxon>Pantoea agglomerans group</taxon>
    </lineage>
</organism>
<evidence type="ECO:0000313" key="2">
    <source>
        <dbReference type="Proteomes" id="UP000610459"/>
    </source>
</evidence>
<dbReference type="Proteomes" id="UP000610459">
    <property type="component" value="Unassembled WGS sequence"/>
</dbReference>
<keyword evidence="2" id="KW-1185">Reference proteome</keyword>